<dbReference type="FunCoup" id="A0A317ZIW7">
    <property type="interactions" value="154"/>
</dbReference>
<dbReference type="GO" id="GO:0042802">
    <property type="term" value="F:identical protein binding"/>
    <property type="evidence" value="ECO:0007669"/>
    <property type="project" value="UniProtKB-ARBA"/>
</dbReference>
<keyword evidence="12" id="KW-1185">Reference proteome</keyword>
<accession>A0A317ZIW7</accession>
<dbReference type="Proteomes" id="UP000247099">
    <property type="component" value="Unassembled WGS sequence"/>
</dbReference>
<evidence type="ECO:0000259" key="10">
    <source>
        <dbReference type="Pfam" id="PF13614"/>
    </source>
</evidence>
<evidence type="ECO:0000256" key="4">
    <source>
        <dbReference type="ARBA" id="ARBA00022777"/>
    </source>
</evidence>
<sequence>MSDLFNDDNQAGKVDYAEILHKSIYRTKIVLKRFWWVLPVAVSLGVAYKAIESFLEAPNYRSNAQMMLSGRISLPENELYAEERANFFGTQIELMESSQVKSRAIERVKLTEPEVYESLEQKEEFLNEGLRSLKIAAEVKDDTSIFALSAITPDRKFSQEFLDAVMAEYINRRSEMRAKTSEKTYDAIAAKIKSLEDEINQNEDAIVDFQRKNNIVFIQEQGSAAGTYLADLKRRLAELKTESRTLSSISDSSEVEELILKDVPTPDDGSSDGTIVSAIGSKEDNEKYTEAKNQLDQLKADLEEFEIYLKPKHPKIIGLKDQIERTSNQLEILRRQAFERIGERKLVIERRIDNLNDEIAIWEQSALENGRLIAEFERLQSRLERSKAAYERNQEALRAIDTGQSLSQETVSVLEDASPAYPAGQGTVIRLAEGAAYGIVLAIGVLALISFLDNRIFSAADITNHFDEPLLGAIPFEKNHDGDHTMVLLRKSDERYIFAEACRNLRTSVFFMGDESWKPSVFAVTSAVPSEGKSTVSANLAVALSFSHSKVLLVDADLRRGRLHKLMNLDFDGGLTDVLEGRKEMEEVIQRSTYDNLDFVSIGGHPDHPAELLMSDSMEQFIKHAREHYDFIVFDTAPILATDDTTSFAPFVDAVLFTVRCSYTHLRQIKPAIARLKERSTNVDGIILNYVDTAQPGYYYYRYSEYYTSTQKPEDSVKSVGGV</sequence>
<keyword evidence="8" id="KW-0175">Coiled coil</keyword>
<evidence type="ECO:0000256" key="8">
    <source>
        <dbReference type="SAM" id="Coils"/>
    </source>
</evidence>
<dbReference type="FunFam" id="3.40.50.300:FF:000527">
    <property type="entry name" value="Tyrosine-protein kinase etk"/>
    <property type="match status" value="1"/>
</dbReference>
<dbReference type="InterPro" id="IPR005702">
    <property type="entry name" value="Wzc-like_C"/>
</dbReference>
<comment type="similarity">
    <text evidence="1">Belongs to the etk/wzc family.</text>
</comment>
<dbReference type="Pfam" id="PF13614">
    <property type="entry name" value="AAA_31"/>
    <property type="match status" value="1"/>
</dbReference>
<keyword evidence="2" id="KW-0808">Transferase</keyword>
<dbReference type="EMBL" id="QHJQ01000001">
    <property type="protein sequence ID" value="PXA05526.1"/>
    <property type="molecule type" value="Genomic_DNA"/>
</dbReference>
<feature type="coiled-coil region" evidence="8">
    <location>
        <begin position="178"/>
        <end position="249"/>
    </location>
</feature>
<evidence type="ECO:0000313" key="12">
    <source>
        <dbReference type="Proteomes" id="UP000247099"/>
    </source>
</evidence>
<dbReference type="InParanoid" id="A0A317ZIW7"/>
<evidence type="ECO:0000256" key="2">
    <source>
        <dbReference type="ARBA" id="ARBA00022679"/>
    </source>
</evidence>
<reference evidence="11 12" key="1">
    <citation type="submission" date="2018-05" db="EMBL/GenBank/DDBJ databases">
        <title>Coraliomargarita sinensis sp. nov., isolated from a marine solar saltern.</title>
        <authorList>
            <person name="Zhou L.Y."/>
        </authorList>
    </citation>
    <scope>NUCLEOTIDE SEQUENCE [LARGE SCALE GENOMIC DNA]</scope>
    <source>
        <strain evidence="11 12">WN38</strain>
    </source>
</reference>
<evidence type="ECO:0000256" key="3">
    <source>
        <dbReference type="ARBA" id="ARBA00022741"/>
    </source>
</evidence>
<evidence type="ECO:0000256" key="5">
    <source>
        <dbReference type="ARBA" id="ARBA00022840"/>
    </source>
</evidence>
<dbReference type="InterPro" id="IPR027417">
    <property type="entry name" value="P-loop_NTPase"/>
</dbReference>
<dbReference type="AlphaFoldDB" id="A0A317ZIW7"/>
<dbReference type="NCBIfam" id="TIGR01007">
    <property type="entry name" value="eps_fam"/>
    <property type="match status" value="1"/>
</dbReference>
<dbReference type="InterPro" id="IPR050445">
    <property type="entry name" value="Bact_polysacc_biosynth/exp"/>
</dbReference>
<feature type="domain" description="AAA" evidence="10">
    <location>
        <begin position="532"/>
        <end position="675"/>
    </location>
</feature>
<evidence type="ECO:0000313" key="11">
    <source>
        <dbReference type="EMBL" id="PXA05526.1"/>
    </source>
</evidence>
<evidence type="ECO:0000256" key="1">
    <source>
        <dbReference type="ARBA" id="ARBA00008883"/>
    </source>
</evidence>
<dbReference type="PANTHER" id="PTHR32309">
    <property type="entry name" value="TYROSINE-PROTEIN KINASE"/>
    <property type="match status" value="1"/>
</dbReference>
<dbReference type="OrthoDB" id="9775724at2"/>
<dbReference type="SUPFAM" id="SSF52540">
    <property type="entry name" value="P-loop containing nucleoside triphosphate hydrolases"/>
    <property type="match status" value="1"/>
</dbReference>
<dbReference type="GO" id="GO:0005886">
    <property type="term" value="C:plasma membrane"/>
    <property type="evidence" value="ECO:0007669"/>
    <property type="project" value="UniProtKB-ARBA"/>
</dbReference>
<name>A0A317ZIW7_9BACT</name>
<keyword evidence="5" id="KW-0067">ATP-binding</keyword>
<comment type="catalytic activity">
    <reaction evidence="7">
        <text>L-tyrosyl-[protein] + ATP = O-phospho-L-tyrosyl-[protein] + ADP + H(+)</text>
        <dbReference type="Rhea" id="RHEA:10596"/>
        <dbReference type="Rhea" id="RHEA-COMP:10136"/>
        <dbReference type="Rhea" id="RHEA-COMP:20101"/>
        <dbReference type="ChEBI" id="CHEBI:15378"/>
        <dbReference type="ChEBI" id="CHEBI:30616"/>
        <dbReference type="ChEBI" id="CHEBI:46858"/>
        <dbReference type="ChEBI" id="CHEBI:61978"/>
        <dbReference type="ChEBI" id="CHEBI:456216"/>
    </reaction>
</comment>
<proteinExistence type="inferred from homology"/>
<dbReference type="GO" id="GO:0004713">
    <property type="term" value="F:protein tyrosine kinase activity"/>
    <property type="evidence" value="ECO:0007669"/>
    <property type="project" value="UniProtKB-KW"/>
</dbReference>
<dbReference type="GO" id="GO:0005524">
    <property type="term" value="F:ATP binding"/>
    <property type="evidence" value="ECO:0007669"/>
    <property type="project" value="UniProtKB-KW"/>
</dbReference>
<dbReference type="PANTHER" id="PTHR32309:SF31">
    <property type="entry name" value="CAPSULAR EXOPOLYSACCHARIDE FAMILY"/>
    <property type="match status" value="1"/>
</dbReference>
<gene>
    <name evidence="11" type="ORF">DDZ13_01245</name>
</gene>
<feature type="region of interest" description="Disordered" evidence="9">
    <location>
        <begin position="262"/>
        <end position="282"/>
    </location>
</feature>
<dbReference type="InterPro" id="IPR025669">
    <property type="entry name" value="AAA_dom"/>
</dbReference>
<comment type="caution">
    <text evidence="11">The sequence shown here is derived from an EMBL/GenBank/DDBJ whole genome shotgun (WGS) entry which is preliminary data.</text>
</comment>
<dbReference type="CDD" id="cd05387">
    <property type="entry name" value="BY-kinase"/>
    <property type="match status" value="1"/>
</dbReference>
<organism evidence="11 12">
    <name type="scientific">Coraliomargarita sinensis</name>
    <dbReference type="NCBI Taxonomy" id="2174842"/>
    <lineage>
        <taxon>Bacteria</taxon>
        <taxon>Pseudomonadati</taxon>
        <taxon>Verrucomicrobiota</taxon>
        <taxon>Opitutia</taxon>
        <taxon>Puniceicoccales</taxon>
        <taxon>Coraliomargaritaceae</taxon>
        <taxon>Coraliomargarita</taxon>
    </lineage>
</organism>
<dbReference type="RefSeq" id="WP_110129605.1">
    <property type="nucleotide sequence ID" value="NZ_QHJQ01000001.1"/>
</dbReference>
<evidence type="ECO:0000256" key="9">
    <source>
        <dbReference type="SAM" id="MobiDB-lite"/>
    </source>
</evidence>
<keyword evidence="4" id="KW-0418">Kinase</keyword>
<dbReference type="Gene3D" id="3.40.50.300">
    <property type="entry name" value="P-loop containing nucleotide triphosphate hydrolases"/>
    <property type="match status" value="1"/>
</dbReference>
<evidence type="ECO:0000256" key="6">
    <source>
        <dbReference type="ARBA" id="ARBA00023137"/>
    </source>
</evidence>
<protein>
    <recommendedName>
        <fullName evidence="10">AAA domain-containing protein</fullName>
    </recommendedName>
</protein>
<evidence type="ECO:0000256" key="7">
    <source>
        <dbReference type="ARBA" id="ARBA00053015"/>
    </source>
</evidence>
<keyword evidence="3" id="KW-0547">Nucleotide-binding</keyword>
<keyword evidence="6" id="KW-0829">Tyrosine-protein kinase</keyword>